<reference evidence="1 2" key="1">
    <citation type="submission" date="2024-06" db="EMBL/GenBank/DDBJ databases">
        <authorList>
            <person name="Li F."/>
        </authorList>
    </citation>
    <scope>NUCLEOTIDE SEQUENCE [LARGE SCALE GENOMIC DNA]</scope>
    <source>
        <strain evidence="1 2">GXAS 311</strain>
    </source>
</reference>
<dbReference type="SMART" id="SM00244">
    <property type="entry name" value="PHB"/>
    <property type="match status" value="1"/>
</dbReference>
<sequence length="390" mass="44746">MFTLRKTLILAENQRAYLMRNKQFERFIPQGKHQFWDLKNEITFEIFDINTIYYSEKLAKSRVKQHPEIAEQLHDWRIANDEVGLLYVNELLMGIVAPGERVFIWKDCGEVRLQRINIGKQIAVDPNLLTEIIRRNANNTATMIKTASTKVVQPIAEIEISRDQLGLLYLDGQLTSALKPGKYGFWRLNRDVQVKLYNAKTVTHEVSGQEILTKDRVSLRINLSANTCLFDAIRSAERVIDVNDFIYKSIQLALREAVGTRTLDELLQDKMFINETVRELVEQDLLAVGIKLERVGVKDIILPGEMKNILNQVVEAQKSAEANVIKRREETAATRSLHNTAKMMENNPTLMRLKELESLEKIAERVESIKVYGGLNGLLNNTLNLQTQKT</sequence>
<dbReference type="PRINTS" id="PR00721">
    <property type="entry name" value="STOMATIN"/>
</dbReference>
<evidence type="ECO:0000313" key="2">
    <source>
        <dbReference type="Proteomes" id="UP001548189"/>
    </source>
</evidence>
<dbReference type="SUPFAM" id="SSF117892">
    <property type="entry name" value="Band 7/SPFH domain"/>
    <property type="match status" value="1"/>
</dbReference>
<dbReference type="PANTHER" id="PTHR10264">
    <property type="entry name" value="BAND 7 PROTEIN-RELATED"/>
    <property type="match status" value="1"/>
</dbReference>
<dbReference type="Gene3D" id="3.30.479.30">
    <property type="entry name" value="Band 7 domain"/>
    <property type="match status" value="1"/>
</dbReference>
<dbReference type="PANTHER" id="PTHR10264:SF83">
    <property type="entry name" value="BLL5629 PROTEIN"/>
    <property type="match status" value="1"/>
</dbReference>
<gene>
    <name evidence="1" type="ORF">ABVT43_07485</name>
</gene>
<dbReference type="InterPro" id="IPR001972">
    <property type="entry name" value="Stomatin_HflK_fam"/>
</dbReference>
<dbReference type="InterPro" id="IPR043202">
    <property type="entry name" value="Band-7_stomatin-like"/>
</dbReference>
<dbReference type="Pfam" id="PF01145">
    <property type="entry name" value="Band_7"/>
    <property type="match status" value="1"/>
</dbReference>
<dbReference type="Gene3D" id="6.10.250.2090">
    <property type="match status" value="1"/>
</dbReference>
<organism evidence="1 2">
    <name type="scientific">Aliikangiella maris</name>
    <dbReference type="NCBI Taxonomy" id="3162458"/>
    <lineage>
        <taxon>Bacteria</taxon>
        <taxon>Pseudomonadati</taxon>
        <taxon>Pseudomonadota</taxon>
        <taxon>Gammaproteobacteria</taxon>
        <taxon>Oceanospirillales</taxon>
        <taxon>Pleioneaceae</taxon>
        <taxon>Aliikangiella</taxon>
    </lineage>
</organism>
<proteinExistence type="predicted"/>
<protein>
    <submittedName>
        <fullName evidence="1">Slipin family protein</fullName>
    </submittedName>
</protein>
<dbReference type="Proteomes" id="UP001548189">
    <property type="component" value="Unassembled WGS sequence"/>
</dbReference>
<evidence type="ECO:0000313" key="1">
    <source>
        <dbReference type="EMBL" id="MET1254960.1"/>
    </source>
</evidence>
<dbReference type="CDD" id="cd13438">
    <property type="entry name" value="SPFH_eoslipins_u2"/>
    <property type="match status" value="1"/>
</dbReference>
<dbReference type="InterPro" id="IPR001107">
    <property type="entry name" value="Band_7"/>
</dbReference>
<name>A0ABV2BSP8_9GAMM</name>
<dbReference type="EMBL" id="JBEVCJ010000006">
    <property type="protein sequence ID" value="MET1254960.1"/>
    <property type="molecule type" value="Genomic_DNA"/>
</dbReference>
<keyword evidence="2" id="KW-1185">Reference proteome</keyword>
<comment type="caution">
    <text evidence="1">The sequence shown here is derived from an EMBL/GenBank/DDBJ whole genome shotgun (WGS) entry which is preliminary data.</text>
</comment>
<dbReference type="InterPro" id="IPR036013">
    <property type="entry name" value="Band_7/SPFH_dom_sf"/>
</dbReference>
<accession>A0ABV2BSP8</accession>